<dbReference type="AlphaFoldDB" id="A0AAW7ZCJ0"/>
<dbReference type="EMBL" id="JARPTC010000008">
    <property type="protein sequence ID" value="MDO7786869.1"/>
    <property type="molecule type" value="Genomic_DNA"/>
</dbReference>
<reference evidence="5" key="1">
    <citation type="journal article" date="2023" name="J. Hazard. Mater.">
        <title>Anaerobic biodegradation of pyrene and benzo[a]pyrene by a new sulfate-reducing Desulforamulus aquiferis strain DSA.</title>
        <authorList>
            <person name="Zhang Z."/>
            <person name="Sun J."/>
            <person name="Gong X."/>
            <person name="Wang C."/>
            <person name="Wang H."/>
        </authorList>
    </citation>
    <scope>NUCLEOTIDE SEQUENCE</scope>
    <source>
        <strain evidence="5">DSA</strain>
    </source>
</reference>
<dbReference type="GO" id="GO:0046872">
    <property type="term" value="F:metal ion binding"/>
    <property type="evidence" value="ECO:0007669"/>
    <property type="project" value="UniProtKB-KW"/>
</dbReference>
<dbReference type="InterPro" id="IPR007525">
    <property type="entry name" value="FrhB_FdhB_C"/>
</dbReference>
<feature type="domain" description="4Fe-4S ferredoxin-type" evidence="4">
    <location>
        <begin position="9"/>
        <end position="38"/>
    </location>
</feature>
<dbReference type="Gene3D" id="3.30.70.20">
    <property type="match status" value="1"/>
</dbReference>
<comment type="caution">
    <text evidence="5">The sequence shown here is derived from an EMBL/GenBank/DDBJ whole genome shotgun (WGS) entry which is preliminary data.</text>
</comment>
<dbReference type="PROSITE" id="PS00198">
    <property type="entry name" value="4FE4S_FER_1"/>
    <property type="match status" value="1"/>
</dbReference>
<dbReference type="InterPro" id="IPR017900">
    <property type="entry name" value="4Fe4S_Fe_S_CS"/>
</dbReference>
<organism evidence="5 6">
    <name type="scientific">Desulforamulus aquiferis</name>
    <dbReference type="NCBI Taxonomy" id="1397668"/>
    <lineage>
        <taxon>Bacteria</taxon>
        <taxon>Bacillati</taxon>
        <taxon>Bacillota</taxon>
        <taxon>Clostridia</taxon>
        <taxon>Eubacteriales</taxon>
        <taxon>Peptococcaceae</taxon>
        <taxon>Desulforamulus</taxon>
    </lineage>
</organism>
<gene>
    <name evidence="5" type="ORF">P6N53_06495</name>
</gene>
<dbReference type="PANTHER" id="PTHR43193">
    <property type="match status" value="1"/>
</dbReference>
<evidence type="ECO:0000256" key="3">
    <source>
        <dbReference type="ARBA" id="ARBA00023014"/>
    </source>
</evidence>
<reference evidence="5" key="2">
    <citation type="submission" date="2023-03" db="EMBL/GenBank/DDBJ databases">
        <authorList>
            <person name="Zhang Z."/>
        </authorList>
    </citation>
    <scope>NUCLEOTIDE SEQUENCE</scope>
    <source>
        <strain evidence="5">DSA</strain>
    </source>
</reference>
<keyword evidence="1" id="KW-0479">Metal-binding</keyword>
<accession>A0AAW7ZCJ0</accession>
<dbReference type="InterPro" id="IPR007516">
    <property type="entry name" value="Co_F420_Hydgase/DH_bsu_N"/>
</dbReference>
<dbReference type="Pfam" id="PF04422">
    <property type="entry name" value="FrhB_FdhB_N"/>
    <property type="match status" value="1"/>
</dbReference>
<dbReference type="Pfam" id="PF12838">
    <property type="entry name" value="Fer4_7"/>
    <property type="match status" value="1"/>
</dbReference>
<dbReference type="RefSeq" id="WP_304541984.1">
    <property type="nucleotide sequence ID" value="NZ_JARPTC010000008.1"/>
</dbReference>
<dbReference type="PANTHER" id="PTHR43193:SF2">
    <property type="entry name" value="POLYFERREDOXIN PROTEIN FWDF"/>
    <property type="match status" value="1"/>
</dbReference>
<keyword evidence="3" id="KW-0411">Iron-sulfur</keyword>
<keyword evidence="2" id="KW-0408">Iron</keyword>
<dbReference type="Proteomes" id="UP001172911">
    <property type="component" value="Unassembled WGS sequence"/>
</dbReference>
<evidence type="ECO:0000256" key="2">
    <source>
        <dbReference type="ARBA" id="ARBA00023004"/>
    </source>
</evidence>
<dbReference type="SUPFAM" id="SSF54862">
    <property type="entry name" value="4Fe-4S ferredoxins"/>
    <property type="match status" value="1"/>
</dbReference>
<proteinExistence type="predicted"/>
<protein>
    <submittedName>
        <fullName evidence="5">Coenzyme F420 hydrogenase/dehydrogenase, beta subunit C-terminal domain</fullName>
    </submittedName>
</protein>
<dbReference type="GO" id="GO:0051536">
    <property type="term" value="F:iron-sulfur cluster binding"/>
    <property type="evidence" value="ECO:0007669"/>
    <property type="project" value="UniProtKB-KW"/>
</dbReference>
<evidence type="ECO:0000259" key="4">
    <source>
        <dbReference type="PROSITE" id="PS51379"/>
    </source>
</evidence>
<feature type="domain" description="4Fe-4S ferredoxin-type" evidence="4">
    <location>
        <begin position="42"/>
        <end position="71"/>
    </location>
</feature>
<evidence type="ECO:0000313" key="6">
    <source>
        <dbReference type="Proteomes" id="UP001172911"/>
    </source>
</evidence>
<dbReference type="InterPro" id="IPR052977">
    <property type="entry name" value="Polyferredoxin-like_ET"/>
</dbReference>
<name>A0AAW7ZCJ0_9FIRM</name>
<dbReference type="InterPro" id="IPR017896">
    <property type="entry name" value="4Fe4S_Fe-S-bd"/>
</dbReference>
<dbReference type="Pfam" id="PF04432">
    <property type="entry name" value="FrhB_FdhB_C"/>
    <property type="match status" value="1"/>
</dbReference>
<keyword evidence="6" id="KW-1185">Reference proteome</keyword>
<evidence type="ECO:0000313" key="5">
    <source>
        <dbReference type="EMBL" id="MDO7786869.1"/>
    </source>
</evidence>
<evidence type="ECO:0000256" key="1">
    <source>
        <dbReference type="ARBA" id="ARBA00022723"/>
    </source>
</evidence>
<sequence>MDYNGTVTPNVVKELANCTGCGACVNICVHNAIKMYWIEGFLYPRINMSSCMKCGQCHRICPANQGSGNTYYDNRHKPPRAYAVQVLDEDVRAVSSSGGVFSQLADQILKAGGAVYGVQYTPEFKTAHTCVTDSASLGRLRGSKYLQSEMGLAMREAKTMLLTGQLVLFSGTPCQIGGLKSYLGKGFDNLFCVDIVCHGVPSPLVWEKYLAYRMKNAESKYMPTRVNMRSKKSGWTRYSYSMEIAFDNGNVYLKHNRKDPYMSCFASDICLRESCYHCQYRKVEHEAADLTLADFWGVEKQHLEMDDNKGTSLVLIHTEKGAELLQQCTGFIKMVKTDINRAVAANQGALQQPLQSRHRLKLEFMHLVNESSFELAYRKMIRKLYFVKVLDKFKNFLKRDNA</sequence>
<dbReference type="PROSITE" id="PS51379">
    <property type="entry name" value="4FE4S_FER_2"/>
    <property type="match status" value="2"/>
</dbReference>